<dbReference type="InterPro" id="IPR050266">
    <property type="entry name" value="AB_hydrolase_sf"/>
</dbReference>
<dbReference type="EMBL" id="CP115450">
    <property type="protein sequence ID" value="WBP90053.1"/>
    <property type="molecule type" value="Genomic_DNA"/>
</dbReference>
<keyword evidence="3" id="KW-1185">Reference proteome</keyword>
<name>A0ABY7QBI1_9ACTN</name>
<feature type="domain" description="AB hydrolase-1" evidence="1">
    <location>
        <begin position="58"/>
        <end position="284"/>
    </location>
</feature>
<dbReference type="Gene3D" id="3.40.50.1820">
    <property type="entry name" value="alpha/beta hydrolase"/>
    <property type="match status" value="1"/>
</dbReference>
<dbReference type="GO" id="GO:0016787">
    <property type="term" value="F:hydrolase activity"/>
    <property type="evidence" value="ECO:0007669"/>
    <property type="project" value="UniProtKB-KW"/>
</dbReference>
<dbReference type="PANTHER" id="PTHR43798">
    <property type="entry name" value="MONOACYLGLYCEROL LIPASE"/>
    <property type="match status" value="1"/>
</dbReference>
<organism evidence="2 3">
    <name type="scientific">Kitasatospora cathayae</name>
    <dbReference type="NCBI Taxonomy" id="3004092"/>
    <lineage>
        <taxon>Bacteria</taxon>
        <taxon>Bacillati</taxon>
        <taxon>Actinomycetota</taxon>
        <taxon>Actinomycetes</taxon>
        <taxon>Kitasatosporales</taxon>
        <taxon>Streptomycetaceae</taxon>
        <taxon>Kitasatospora</taxon>
    </lineage>
</organism>
<protein>
    <submittedName>
        <fullName evidence="2">Alpha/beta fold hydrolase</fullName>
    </submittedName>
</protein>
<dbReference type="RefSeq" id="WP_270148606.1">
    <property type="nucleotide sequence ID" value="NZ_CP115450.1"/>
</dbReference>
<dbReference type="InterPro" id="IPR000073">
    <property type="entry name" value="AB_hydrolase_1"/>
</dbReference>
<reference evidence="3" key="1">
    <citation type="submission" date="2022-12" db="EMBL/GenBank/DDBJ databases">
        <authorList>
            <person name="Mo P."/>
        </authorList>
    </citation>
    <scope>NUCLEOTIDE SEQUENCE [LARGE SCALE GENOMIC DNA]</scope>
    <source>
        <strain evidence="3">HUAS 3-15</strain>
    </source>
</reference>
<dbReference type="InterPro" id="IPR029058">
    <property type="entry name" value="AB_hydrolase_fold"/>
</dbReference>
<dbReference type="SUPFAM" id="SSF53474">
    <property type="entry name" value="alpha/beta-Hydrolases"/>
    <property type="match status" value="1"/>
</dbReference>
<dbReference type="Pfam" id="PF12697">
    <property type="entry name" value="Abhydrolase_6"/>
    <property type="match status" value="1"/>
</dbReference>
<dbReference type="Proteomes" id="UP001212821">
    <property type="component" value="Chromosome"/>
</dbReference>
<gene>
    <name evidence="2" type="ORF">O1G21_32185</name>
</gene>
<evidence type="ECO:0000313" key="2">
    <source>
        <dbReference type="EMBL" id="WBP90053.1"/>
    </source>
</evidence>
<sequence length="308" mass="33509">MTRTSVGHFASEAARAKFLDAYDRAMELWPGPRRELDVETGYGTVHVHHYGPTDGEPIVLLHGHAGHPSNWYPQIAALGEHHPVYAIDTLDDPGRSVQRAVAAGSQENAAWLGEVLAGLGLDRIHLVGVSYGGWLTLNQAVHAPQRLASVTLLDPGGIEKVPARFYVHMVGGLFGMLAPPRLRPAVGRLLANPALSAPREMIAPLMLAMRSYQPSRRPPARPFTDEELASVRLPALVLVGRRSALLRPRQVVERVTALIPGVRSEIVERAGHGLNLERPEVVNERLLDFIGTVGREPGEPRAVRPGGR</sequence>
<accession>A0ABY7QBI1</accession>
<proteinExistence type="predicted"/>
<keyword evidence="2" id="KW-0378">Hydrolase</keyword>
<evidence type="ECO:0000313" key="3">
    <source>
        <dbReference type="Proteomes" id="UP001212821"/>
    </source>
</evidence>
<evidence type="ECO:0000259" key="1">
    <source>
        <dbReference type="Pfam" id="PF12697"/>
    </source>
</evidence>